<dbReference type="GO" id="GO:0005737">
    <property type="term" value="C:cytoplasm"/>
    <property type="evidence" value="ECO:0007669"/>
    <property type="project" value="UniProtKB-SubCell"/>
</dbReference>
<keyword evidence="3" id="KW-0963">Cytoplasm</keyword>
<gene>
    <name evidence="6" type="ORF">SAY86_003801</name>
</gene>
<evidence type="ECO:0000256" key="5">
    <source>
        <dbReference type="SAM" id="MobiDB-lite"/>
    </source>
</evidence>
<evidence type="ECO:0000256" key="2">
    <source>
        <dbReference type="ARBA" id="ARBA00008332"/>
    </source>
</evidence>
<accession>A0AAN7MEV4</accession>
<dbReference type="InterPro" id="IPR019376">
    <property type="entry name" value="Myeloid_leukemia_factor"/>
</dbReference>
<dbReference type="PANTHER" id="PTHR13105">
    <property type="entry name" value="MYELOID LEUKEMIA FACTOR"/>
    <property type="match status" value="1"/>
</dbReference>
<comment type="similarity">
    <text evidence="2">Belongs to the MLF family.</text>
</comment>
<evidence type="ECO:0000256" key="1">
    <source>
        <dbReference type="ARBA" id="ARBA00004496"/>
    </source>
</evidence>
<comment type="caution">
    <text evidence="6">The sequence shown here is derived from an EMBL/GenBank/DDBJ whole genome shotgun (WGS) entry which is preliminary data.</text>
</comment>
<organism evidence="6 7">
    <name type="scientific">Trapa natans</name>
    <name type="common">Water chestnut</name>
    <dbReference type="NCBI Taxonomy" id="22666"/>
    <lineage>
        <taxon>Eukaryota</taxon>
        <taxon>Viridiplantae</taxon>
        <taxon>Streptophyta</taxon>
        <taxon>Embryophyta</taxon>
        <taxon>Tracheophyta</taxon>
        <taxon>Spermatophyta</taxon>
        <taxon>Magnoliopsida</taxon>
        <taxon>eudicotyledons</taxon>
        <taxon>Gunneridae</taxon>
        <taxon>Pentapetalae</taxon>
        <taxon>rosids</taxon>
        <taxon>malvids</taxon>
        <taxon>Myrtales</taxon>
        <taxon>Lythraceae</taxon>
        <taxon>Trapa</taxon>
    </lineage>
</organism>
<sequence>MEHWRSIALGSNCLYLDCRSHTMHREKQGRDIFNLDHSFRGFPGSANFPSLFGGKDPFDDPFFTQPFRDFGVQDPFNDPFKQTGSIFDSGPNNVWRIDTSKSGSTKDLIIEEVNSEDENGLTENEEGKHNDEKHKIVSGEPFIEHPDNGDQEKKMVALNFKSDHNRAKEMRGQTKNFSVQTCKVTYGGVDGAYYTSTRTTSRSGDGVVLEESKEADRTTGQATHRISRGINDKGHSVTRKLNSDGQVDTVQTLHNLNEDDLGCFERSWAANGRGTLPSWNDDSVNQPYGGALEKVGDYTLGSWRRPFTGDGRPRSGASSNSSKKVVRINID</sequence>
<proteinExistence type="inferred from homology"/>
<reference evidence="6 7" key="1">
    <citation type="journal article" date="2023" name="Hortic Res">
        <title>Pangenome of water caltrop reveals structural variations and asymmetric subgenome divergence after allopolyploidization.</title>
        <authorList>
            <person name="Zhang X."/>
            <person name="Chen Y."/>
            <person name="Wang L."/>
            <person name="Yuan Y."/>
            <person name="Fang M."/>
            <person name="Shi L."/>
            <person name="Lu R."/>
            <person name="Comes H.P."/>
            <person name="Ma Y."/>
            <person name="Chen Y."/>
            <person name="Huang G."/>
            <person name="Zhou Y."/>
            <person name="Zheng Z."/>
            <person name="Qiu Y."/>
        </authorList>
    </citation>
    <scope>NUCLEOTIDE SEQUENCE [LARGE SCALE GENOMIC DNA]</scope>
    <source>
        <strain evidence="6">F231</strain>
    </source>
</reference>
<name>A0AAN7MEV4_TRANT</name>
<keyword evidence="4" id="KW-0597">Phosphoprotein</keyword>
<evidence type="ECO:0000313" key="6">
    <source>
        <dbReference type="EMBL" id="KAK4803984.1"/>
    </source>
</evidence>
<protein>
    <submittedName>
        <fullName evidence="6">Uncharacterized protein</fullName>
    </submittedName>
</protein>
<comment type="subcellular location">
    <subcellularLocation>
        <location evidence="1">Cytoplasm</location>
    </subcellularLocation>
</comment>
<evidence type="ECO:0000256" key="3">
    <source>
        <dbReference type="ARBA" id="ARBA00022490"/>
    </source>
</evidence>
<evidence type="ECO:0000256" key="4">
    <source>
        <dbReference type="ARBA" id="ARBA00022553"/>
    </source>
</evidence>
<dbReference type="AlphaFoldDB" id="A0AAN7MEV4"/>
<feature type="region of interest" description="Disordered" evidence="5">
    <location>
        <begin position="304"/>
        <end position="331"/>
    </location>
</feature>
<dbReference type="Pfam" id="PF10248">
    <property type="entry name" value="Mlf1IP"/>
    <property type="match status" value="1"/>
</dbReference>
<dbReference type="EMBL" id="JAXQNO010000001">
    <property type="protein sequence ID" value="KAK4803984.1"/>
    <property type="molecule type" value="Genomic_DNA"/>
</dbReference>
<evidence type="ECO:0000313" key="7">
    <source>
        <dbReference type="Proteomes" id="UP001346149"/>
    </source>
</evidence>
<dbReference type="Proteomes" id="UP001346149">
    <property type="component" value="Unassembled WGS sequence"/>
</dbReference>
<feature type="region of interest" description="Disordered" evidence="5">
    <location>
        <begin position="198"/>
        <end position="241"/>
    </location>
</feature>
<keyword evidence="7" id="KW-1185">Reference proteome</keyword>